<dbReference type="GO" id="GO:0008010">
    <property type="term" value="F:structural constituent of chitin-based larval cuticle"/>
    <property type="evidence" value="ECO:0007669"/>
    <property type="project" value="TreeGrafter"/>
</dbReference>
<organism evidence="4 5">
    <name type="scientific">Galendromus occidentalis</name>
    <name type="common">western predatory mite</name>
    <dbReference type="NCBI Taxonomy" id="34638"/>
    <lineage>
        <taxon>Eukaryota</taxon>
        <taxon>Metazoa</taxon>
        <taxon>Ecdysozoa</taxon>
        <taxon>Arthropoda</taxon>
        <taxon>Chelicerata</taxon>
        <taxon>Arachnida</taxon>
        <taxon>Acari</taxon>
        <taxon>Parasitiformes</taxon>
        <taxon>Mesostigmata</taxon>
        <taxon>Gamasina</taxon>
        <taxon>Phytoseioidea</taxon>
        <taxon>Phytoseiidae</taxon>
        <taxon>Typhlodrominae</taxon>
        <taxon>Galendromus</taxon>
    </lineage>
</organism>
<dbReference type="RefSeq" id="XP_018496224.1">
    <property type="nucleotide sequence ID" value="XM_018640708.1"/>
</dbReference>
<dbReference type="AlphaFoldDB" id="A0AAJ7L5D5"/>
<dbReference type="PROSITE" id="PS00233">
    <property type="entry name" value="CHIT_BIND_RR_1"/>
    <property type="match status" value="1"/>
</dbReference>
<accession>A0AAJ7L5D5</accession>
<protein>
    <submittedName>
        <fullName evidence="5">Uncharacterized protein LOC108864649</fullName>
    </submittedName>
</protein>
<keyword evidence="3" id="KW-0732">Signal</keyword>
<keyword evidence="1 2" id="KW-0193">Cuticle</keyword>
<dbReference type="PROSITE" id="PS51155">
    <property type="entry name" value="CHIT_BIND_RR_2"/>
    <property type="match status" value="1"/>
</dbReference>
<evidence type="ECO:0000313" key="5">
    <source>
        <dbReference type="RefSeq" id="XP_018496224.1"/>
    </source>
</evidence>
<evidence type="ECO:0000256" key="2">
    <source>
        <dbReference type="PROSITE-ProRule" id="PRU00497"/>
    </source>
</evidence>
<name>A0AAJ7L5D5_9ACAR</name>
<evidence type="ECO:0000256" key="3">
    <source>
        <dbReference type="SAM" id="SignalP"/>
    </source>
</evidence>
<dbReference type="KEGG" id="goe:108864649"/>
<dbReference type="GO" id="GO:0062129">
    <property type="term" value="C:chitin-based extracellular matrix"/>
    <property type="evidence" value="ECO:0007669"/>
    <property type="project" value="TreeGrafter"/>
</dbReference>
<reference evidence="5" key="1">
    <citation type="submission" date="2025-08" db="UniProtKB">
        <authorList>
            <consortium name="RefSeq"/>
        </authorList>
    </citation>
    <scope>IDENTIFICATION</scope>
</reference>
<proteinExistence type="predicted"/>
<dbReference type="Proteomes" id="UP000694867">
    <property type="component" value="Unplaced"/>
</dbReference>
<dbReference type="GeneID" id="108864649"/>
<keyword evidence="4" id="KW-1185">Reference proteome</keyword>
<gene>
    <name evidence="5" type="primary">LOC108864649</name>
</gene>
<dbReference type="Pfam" id="PF00379">
    <property type="entry name" value="Chitin_bind_4"/>
    <property type="match status" value="1"/>
</dbReference>
<sequence length="283" mass="30931">MRSFIILSAIVACVFAGPLQPGRSYRSENEKGNYAFGYASEGGSFHQETGSPGVKIGSYGVKQPDGSERVVNYVADENGFRASVEVKDPDSVAPVDLLVAQAHPVAVTTVTSPSEPVKIEEKTEAADKTIRRVDEASVDQSLQSVDQVTDITEKEPAVPRPVQQVEGVLVQPQMPAHQLEGSVPKPQDFPATVFFVPLPQQVAYSRVQSYSVHGFVPVPIVPYRQVPKVPSYQSPLQIPGVRDQIPQVPPQVLTWQYLARPLPAVSQQLSPYQQIQSYMPMVL</sequence>
<dbReference type="InterPro" id="IPR031311">
    <property type="entry name" value="CHIT_BIND_RR_consensus"/>
</dbReference>
<evidence type="ECO:0000313" key="4">
    <source>
        <dbReference type="Proteomes" id="UP000694867"/>
    </source>
</evidence>
<dbReference type="InterPro" id="IPR000618">
    <property type="entry name" value="Insect_cuticle"/>
</dbReference>
<evidence type="ECO:0000256" key="1">
    <source>
        <dbReference type="ARBA" id="ARBA00022460"/>
    </source>
</evidence>
<feature type="signal peptide" evidence="3">
    <location>
        <begin position="1"/>
        <end position="16"/>
    </location>
</feature>
<dbReference type="InterPro" id="IPR050468">
    <property type="entry name" value="Cuticle_Struct_Prot"/>
</dbReference>
<dbReference type="PRINTS" id="PR00947">
    <property type="entry name" value="CUTICLE"/>
</dbReference>
<dbReference type="PANTHER" id="PTHR10380">
    <property type="entry name" value="CUTICLE PROTEIN"/>
    <property type="match status" value="1"/>
</dbReference>
<feature type="chain" id="PRO_5042579639" evidence="3">
    <location>
        <begin position="17"/>
        <end position="283"/>
    </location>
</feature>